<keyword evidence="2" id="KW-0479">Metal-binding</keyword>
<dbReference type="SFLD" id="SFLDS00029">
    <property type="entry name" value="Radical_SAM"/>
    <property type="match status" value="1"/>
</dbReference>
<evidence type="ECO:0000313" key="6">
    <source>
        <dbReference type="EMBL" id="SFM26715.1"/>
    </source>
</evidence>
<dbReference type="NCBIfam" id="TIGR03977">
    <property type="entry name" value="rSAM_pair_HxsC"/>
    <property type="match status" value="1"/>
</dbReference>
<dbReference type="Pfam" id="PF04055">
    <property type="entry name" value="Radical_SAM"/>
    <property type="match status" value="1"/>
</dbReference>
<dbReference type="Proteomes" id="UP000199520">
    <property type="component" value="Unassembled WGS sequence"/>
</dbReference>
<evidence type="ECO:0000256" key="2">
    <source>
        <dbReference type="ARBA" id="ARBA00022723"/>
    </source>
</evidence>
<dbReference type="PANTHER" id="PTHR11228">
    <property type="entry name" value="RADICAL SAM DOMAIN PROTEIN"/>
    <property type="match status" value="1"/>
</dbReference>
<dbReference type="InterPro" id="IPR050377">
    <property type="entry name" value="Radical_SAM_PqqE_MftC-like"/>
</dbReference>
<gene>
    <name evidence="6" type="ORF">SAMN04490355_106314</name>
</gene>
<dbReference type="STRING" id="1123291.SAMN04490355_106314"/>
<dbReference type="InterPro" id="IPR007197">
    <property type="entry name" value="rSAM"/>
</dbReference>
<evidence type="ECO:0000256" key="4">
    <source>
        <dbReference type="ARBA" id="ARBA00023014"/>
    </source>
</evidence>
<dbReference type="SUPFAM" id="SSF102114">
    <property type="entry name" value="Radical SAM enzymes"/>
    <property type="match status" value="1"/>
</dbReference>
<protein>
    <submittedName>
        <fullName evidence="6">His-Xaa-Ser system radical SAM maturase HxsC</fullName>
    </submittedName>
</protein>
<reference evidence="7" key="1">
    <citation type="submission" date="2016-10" db="EMBL/GenBank/DDBJ databases">
        <authorList>
            <person name="Varghese N."/>
            <person name="Submissions S."/>
        </authorList>
    </citation>
    <scope>NUCLEOTIDE SEQUENCE [LARGE SCALE GENOMIC DNA]</scope>
    <source>
        <strain evidence="7">DSM 13327</strain>
    </source>
</reference>
<evidence type="ECO:0000259" key="5">
    <source>
        <dbReference type="Pfam" id="PF04055"/>
    </source>
</evidence>
<dbReference type="InterPro" id="IPR024032">
    <property type="entry name" value="rSAM_paired_HxsC"/>
</dbReference>
<evidence type="ECO:0000256" key="1">
    <source>
        <dbReference type="ARBA" id="ARBA00022691"/>
    </source>
</evidence>
<accession>A0A1I4PGK9</accession>
<keyword evidence="3" id="KW-0408">Iron</keyword>
<name>A0A1I4PGK9_9FIRM</name>
<dbReference type="GO" id="GO:0046872">
    <property type="term" value="F:metal ion binding"/>
    <property type="evidence" value="ECO:0007669"/>
    <property type="project" value="UniProtKB-KW"/>
</dbReference>
<dbReference type="EMBL" id="FOTS01000063">
    <property type="protein sequence ID" value="SFM26715.1"/>
    <property type="molecule type" value="Genomic_DNA"/>
</dbReference>
<dbReference type="CDD" id="cd01335">
    <property type="entry name" value="Radical_SAM"/>
    <property type="match status" value="1"/>
</dbReference>
<dbReference type="OrthoDB" id="9810775at2"/>
<dbReference type="Gene3D" id="3.20.20.70">
    <property type="entry name" value="Aldolase class I"/>
    <property type="match status" value="1"/>
</dbReference>
<dbReference type="AlphaFoldDB" id="A0A1I4PGK9"/>
<dbReference type="InterPro" id="IPR058240">
    <property type="entry name" value="rSAM_sf"/>
</dbReference>
<keyword evidence="7" id="KW-1185">Reference proteome</keyword>
<keyword evidence="4" id="KW-0411">Iron-sulfur</keyword>
<sequence length="375" mass="42221">MINLTGIALNVQYPIVGIVTTTPVNLFMRSERIFVSAKINSSVFGYACCITNQDVVAIPRGSLVHSVLEMETLTDGDIILVTTGGRINVMYQSCNADHTVFITNRCNSRCIMCPQPPSNDPPDLQDINQKVLSLIKAESLQHIGITGGEPTVVLDQLCQTLAYLNSNFPNAFISLLTNGRRLSDFDLARQVVAAKNKKLLFCIPLYADNDVQHDAIVGVPGAFADTIQGIYNLYRLGRRMEVRVVVMRQNFTRLTAIAEFIYRNLPFVAHVALMGMEYTGEAEEHLDDLWIDPKEYTQQLYEAVWHLHRRGMNVSIYNIPLCLLKETLWQFSRDSISEWKKNYLEQCNSCTVKEKCGGVFDTSVVQSQNILPLFL</sequence>
<organism evidence="6 7">
    <name type="scientific">Pelosinus propionicus DSM 13327</name>
    <dbReference type="NCBI Taxonomy" id="1123291"/>
    <lineage>
        <taxon>Bacteria</taxon>
        <taxon>Bacillati</taxon>
        <taxon>Bacillota</taxon>
        <taxon>Negativicutes</taxon>
        <taxon>Selenomonadales</taxon>
        <taxon>Sporomusaceae</taxon>
        <taxon>Pelosinus</taxon>
    </lineage>
</organism>
<dbReference type="InterPro" id="IPR013785">
    <property type="entry name" value="Aldolase_TIM"/>
</dbReference>
<dbReference type="GO" id="GO:0051536">
    <property type="term" value="F:iron-sulfur cluster binding"/>
    <property type="evidence" value="ECO:0007669"/>
    <property type="project" value="UniProtKB-KW"/>
</dbReference>
<dbReference type="RefSeq" id="WP_090943276.1">
    <property type="nucleotide sequence ID" value="NZ_FOTS01000063.1"/>
</dbReference>
<evidence type="ECO:0000256" key="3">
    <source>
        <dbReference type="ARBA" id="ARBA00023004"/>
    </source>
</evidence>
<proteinExistence type="predicted"/>
<dbReference type="GO" id="GO:0006783">
    <property type="term" value="P:heme biosynthetic process"/>
    <property type="evidence" value="ECO:0007669"/>
    <property type="project" value="TreeGrafter"/>
</dbReference>
<dbReference type="SFLD" id="SFLDG01103">
    <property type="entry name" value="Uncharacterised_Radical_SAM_Su"/>
    <property type="match status" value="1"/>
</dbReference>
<feature type="domain" description="Radical SAM core" evidence="5">
    <location>
        <begin position="101"/>
        <end position="260"/>
    </location>
</feature>
<dbReference type="PANTHER" id="PTHR11228:SF7">
    <property type="entry name" value="PQQA PEPTIDE CYCLASE"/>
    <property type="match status" value="1"/>
</dbReference>
<dbReference type="SFLD" id="SFLDG01067">
    <property type="entry name" value="SPASM/twitch_domain_containing"/>
    <property type="match status" value="1"/>
</dbReference>
<evidence type="ECO:0000313" key="7">
    <source>
        <dbReference type="Proteomes" id="UP000199520"/>
    </source>
</evidence>
<dbReference type="GO" id="GO:0003824">
    <property type="term" value="F:catalytic activity"/>
    <property type="evidence" value="ECO:0007669"/>
    <property type="project" value="InterPro"/>
</dbReference>
<keyword evidence="1" id="KW-0949">S-adenosyl-L-methionine</keyword>